<reference evidence="2 3" key="1">
    <citation type="submission" date="2023-07" db="EMBL/GenBank/DDBJ databases">
        <title>Functional and genomic diversity of the sorghum phyllosphere microbiome.</title>
        <authorList>
            <person name="Shade A."/>
        </authorList>
    </citation>
    <scope>NUCLEOTIDE SEQUENCE [LARGE SCALE GENOMIC DNA]</scope>
    <source>
        <strain evidence="2 3">SORGH_AS_0892</strain>
    </source>
</reference>
<gene>
    <name evidence="2" type="ORF">QE382_002683</name>
</gene>
<dbReference type="PANTHER" id="PTHR37841">
    <property type="entry name" value="GLR2918 PROTEIN"/>
    <property type="match status" value="1"/>
</dbReference>
<evidence type="ECO:0000313" key="2">
    <source>
        <dbReference type="EMBL" id="MDQ1150699.1"/>
    </source>
</evidence>
<sequence length="473" mass="52470">MDQDICHSKFNKMKKISLSFAAILAASTMSFAQINKAFKINYAITYAVDPSEKVQAAPVSVYEAYVNNDKIKVISASGDSEESIFLLKKNEEQSIILYPALAKYVVKENARSPYAIKFVPNQTKMIAGYPCKLAQVEMPISEDNDENSTLSIWYSDKLPATYWEGFDLFKKIPGAVLQLTTPLGMDMIAQNIADSQLDDKDFIVPEDYEQVTSIYDDEDDSEEINQIAENLYLFEDAATNLLGVQDGEEKTIVPAQYLYIAPFVGDLSIVQYKNEKYGAINLAGKPVIPFQYDYLGYDDYLGQLVFGLNEKYGVMDKSGKILISANYDMISFINGGYAVFQQKNKYGILNQAGKIIVPATYSYISENNSTHFISIENDTYNLTEIKTNKIVAPDYDLISVTEEPNLFLASKDGKYGYLDGQGKVAIPFIYSGATSFSDGVASVSLADSDDVILINTKGERVEIDAAAEATDTI</sequence>
<keyword evidence="1" id="KW-0732">Signal</keyword>
<keyword evidence="3" id="KW-1185">Reference proteome</keyword>
<feature type="signal peptide" evidence="1">
    <location>
        <begin position="1"/>
        <end position="32"/>
    </location>
</feature>
<comment type="caution">
    <text evidence="2">The sequence shown here is derived from an EMBL/GenBank/DDBJ whole genome shotgun (WGS) entry which is preliminary data.</text>
</comment>
<organism evidence="2 3">
    <name type="scientific">Sphingobacterium zeae</name>
    <dbReference type="NCBI Taxonomy" id="1776859"/>
    <lineage>
        <taxon>Bacteria</taxon>
        <taxon>Pseudomonadati</taxon>
        <taxon>Bacteroidota</taxon>
        <taxon>Sphingobacteriia</taxon>
        <taxon>Sphingobacteriales</taxon>
        <taxon>Sphingobacteriaceae</taxon>
        <taxon>Sphingobacterium</taxon>
    </lineage>
</organism>
<protein>
    <recommendedName>
        <fullName evidence="4">WG repeat-containing protein</fullName>
    </recommendedName>
</protein>
<feature type="chain" id="PRO_5045252330" description="WG repeat-containing protein" evidence="1">
    <location>
        <begin position="33"/>
        <end position="473"/>
    </location>
</feature>
<evidence type="ECO:0000256" key="1">
    <source>
        <dbReference type="SAM" id="SignalP"/>
    </source>
</evidence>
<name>A0ABU0U7B1_9SPHI</name>
<accession>A0ABU0U7B1</accession>
<evidence type="ECO:0008006" key="4">
    <source>
        <dbReference type="Google" id="ProtNLM"/>
    </source>
</evidence>
<dbReference type="EMBL" id="JAUTBA010000001">
    <property type="protein sequence ID" value="MDQ1150699.1"/>
    <property type="molecule type" value="Genomic_DNA"/>
</dbReference>
<evidence type="ECO:0000313" key="3">
    <source>
        <dbReference type="Proteomes" id="UP001244640"/>
    </source>
</evidence>
<dbReference type="InterPro" id="IPR032774">
    <property type="entry name" value="WG_beta_rep"/>
</dbReference>
<dbReference type="Proteomes" id="UP001244640">
    <property type="component" value="Unassembled WGS sequence"/>
</dbReference>
<dbReference type="Pfam" id="PF14903">
    <property type="entry name" value="WG_beta_rep"/>
    <property type="match status" value="3"/>
</dbReference>
<dbReference type="PANTHER" id="PTHR37841:SF1">
    <property type="entry name" value="DUF3298 DOMAIN-CONTAINING PROTEIN"/>
    <property type="match status" value="1"/>
</dbReference>
<proteinExistence type="predicted"/>